<gene>
    <name evidence="4" type="ORF">DFJ65_0449</name>
</gene>
<reference evidence="4 5" key="1">
    <citation type="submission" date="2018-08" db="EMBL/GenBank/DDBJ databases">
        <title>Sequencing the genomes of 1000 actinobacteria strains.</title>
        <authorList>
            <person name="Klenk H.-P."/>
        </authorList>
    </citation>
    <scope>NUCLEOTIDE SEQUENCE [LARGE SCALE GENOMIC DNA]</scope>
    <source>
        <strain evidence="4 5">DSM 22967</strain>
    </source>
</reference>
<keyword evidence="2" id="KW-0169">Cobalamin biosynthesis</keyword>
<protein>
    <submittedName>
        <fullName evidence="4">Precorrin-6A/cobalt-precorrin-6A reductase</fullName>
    </submittedName>
</protein>
<dbReference type="NCBIfam" id="NF005968">
    <property type="entry name" value="PRK08057.1-2"/>
    <property type="match status" value="1"/>
</dbReference>
<dbReference type="RefSeq" id="WP_115921612.1">
    <property type="nucleotide sequence ID" value="NZ_QTUA01000001.1"/>
</dbReference>
<evidence type="ECO:0000313" key="5">
    <source>
        <dbReference type="Proteomes" id="UP000256253"/>
    </source>
</evidence>
<accession>A0A3D9UJ78</accession>
<name>A0A3D9UJ78_9MICO</name>
<evidence type="ECO:0000256" key="2">
    <source>
        <dbReference type="ARBA" id="ARBA00022573"/>
    </source>
</evidence>
<dbReference type="UniPathway" id="UPA00148"/>
<keyword evidence="3" id="KW-0560">Oxidoreductase</keyword>
<dbReference type="Pfam" id="PF02571">
    <property type="entry name" value="CbiJ"/>
    <property type="match status" value="1"/>
</dbReference>
<dbReference type="InterPro" id="IPR003723">
    <property type="entry name" value="Precorrin-6x_reduct"/>
</dbReference>
<dbReference type="AlphaFoldDB" id="A0A3D9UJ78"/>
<sequence>MTVLILGGTAEARALADGLVAAGVPLISSLAGRVQHPRLPAGPVRSGGFGGAEGLARYLQSEQIELLVDATHPYATAMTANAAQASRLAGVPAVRLARPGWAHHPEADSWTWVDDHQRALQAAENHLRHRGGVPFLSTGRQTLPHYAAWREMPVLVRVVEPLDDAPPAWTVVLDRGPYTLDSERELLQRNNIGVLLSKDSGGAYTAAKLTAARELGVRVVVVRRPDVPSGLVEEPSVEAVLARIVAGRSATD</sequence>
<dbReference type="GO" id="GO:0016994">
    <property type="term" value="F:precorrin-6A reductase activity"/>
    <property type="evidence" value="ECO:0007669"/>
    <property type="project" value="InterPro"/>
</dbReference>
<organism evidence="4 5">
    <name type="scientific">Calidifontibacter indicus</name>
    <dbReference type="NCBI Taxonomy" id="419650"/>
    <lineage>
        <taxon>Bacteria</taxon>
        <taxon>Bacillati</taxon>
        <taxon>Actinomycetota</taxon>
        <taxon>Actinomycetes</taxon>
        <taxon>Micrococcales</taxon>
        <taxon>Dermacoccaceae</taxon>
        <taxon>Calidifontibacter</taxon>
    </lineage>
</organism>
<evidence type="ECO:0000256" key="3">
    <source>
        <dbReference type="ARBA" id="ARBA00023002"/>
    </source>
</evidence>
<proteinExistence type="predicted"/>
<dbReference type="Proteomes" id="UP000256253">
    <property type="component" value="Unassembled WGS sequence"/>
</dbReference>
<evidence type="ECO:0000313" key="4">
    <source>
        <dbReference type="EMBL" id="REF29498.1"/>
    </source>
</evidence>
<dbReference type="EMBL" id="QTUA01000001">
    <property type="protein sequence ID" value="REF29498.1"/>
    <property type="molecule type" value="Genomic_DNA"/>
</dbReference>
<comment type="caution">
    <text evidence="4">The sequence shown here is derived from an EMBL/GenBank/DDBJ whole genome shotgun (WGS) entry which is preliminary data.</text>
</comment>
<dbReference type="PROSITE" id="PS51014">
    <property type="entry name" value="COBK_CBIJ"/>
    <property type="match status" value="1"/>
</dbReference>
<dbReference type="PANTHER" id="PTHR36925:SF1">
    <property type="entry name" value="COBALT-PRECORRIN-6A REDUCTASE"/>
    <property type="match status" value="1"/>
</dbReference>
<dbReference type="OrthoDB" id="5183775at2"/>
<dbReference type="PANTHER" id="PTHR36925">
    <property type="entry name" value="COBALT-PRECORRIN-6A REDUCTASE"/>
    <property type="match status" value="1"/>
</dbReference>
<dbReference type="NCBIfam" id="TIGR00715">
    <property type="entry name" value="precor6x_red"/>
    <property type="match status" value="1"/>
</dbReference>
<dbReference type="GO" id="GO:0009236">
    <property type="term" value="P:cobalamin biosynthetic process"/>
    <property type="evidence" value="ECO:0007669"/>
    <property type="project" value="UniProtKB-UniPathway"/>
</dbReference>
<keyword evidence="5" id="KW-1185">Reference proteome</keyword>
<evidence type="ECO:0000256" key="1">
    <source>
        <dbReference type="ARBA" id="ARBA00004953"/>
    </source>
</evidence>
<comment type="pathway">
    <text evidence="1">Cofactor biosynthesis; adenosylcobalamin biosynthesis.</text>
</comment>